<dbReference type="EMBL" id="CP086716">
    <property type="protein sequence ID" value="WOO80378.1"/>
    <property type="molecule type" value="Genomic_DNA"/>
</dbReference>
<evidence type="ECO:0000313" key="2">
    <source>
        <dbReference type="Proteomes" id="UP000827549"/>
    </source>
</evidence>
<organism evidence="1 2">
    <name type="scientific">Vanrija pseudolonga</name>
    <dbReference type="NCBI Taxonomy" id="143232"/>
    <lineage>
        <taxon>Eukaryota</taxon>
        <taxon>Fungi</taxon>
        <taxon>Dikarya</taxon>
        <taxon>Basidiomycota</taxon>
        <taxon>Agaricomycotina</taxon>
        <taxon>Tremellomycetes</taxon>
        <taxon>Trichosporonales</taxon>
        <taxon>Trichosporonaceae</taxon>
        <taxon>Vanrija</taxon>
    </lineage>
</organism>
<protein>
    <submittedName>
        <fullName evidence="1">Uncharacterized protein</fullName>
    </submittedName>
</protein>
<name>A0AAF0YB39_9TREE</name>
<gene>
    <name evidence="1" type="ORF">LOC62_03G003897</name>
</gene>
<accession>A0AAF0YB39</accession>
<reference evidence="1" key="1">
    <citation type="submission" date="2023-10" db="EMBL/GenBank/DDBJ databases">
        <authorList>
            <person name="Noh H."/>
        </authorList>
    </citation>
    <scope>NUCLEOTIDE SEQUENCE</scope>
    <source>
        <strain evidence="1">DUCC4014</strain>
    </source>
</reference>
<dbReference type="Proteomes" id="UP000827549">
    <property type="component" value="Chromosome 3"/>
</dbReference>
<dbReference type="GeneID" id="87807138"/>
<dbReference type="AlphaFoldDB" id="A0AAF0YB39"/>
<keyword evidence="2" id="KW-1185">Reference proteome</keyword>
<dbReference type="RefSeq" id="XP_062626410.1">
    <property type="nucleotide sequence ID" value="XM_062770426.1"/>
</dbReference>
<sequence length="859" mass="97660">MLSPASTTTNNPAAGIDHVSFPDIIDRILLHCDREAVFMLRRPENSNKLMYDLINKRLFRHVAIIRVHENVHYKPKVETFQIVDVDGRRRLPIPPFKCYDEDLAKRNKDFNLTTRWDLKSMNMLEDRRDDFLRLVRMVDTNSAFPRCVNIRFPRLDAARIFHNSTHKTEFTLAENHELHRSRMVIRFLDASPFQAHSGPFDTASHNVGHLDIILSHHFRSFDALDSLPRFLKAACGGGTVHNVRLVGVLKYIRPFYARINFGLHKMVKSYTVEDFVTRTIWSKEEPARLAAGRAALFEAIDAYQVAQRSTRDAPVVIDHTGFPEIIDTILDACDHDGLLHFRAASRAYYDRINRRLFNHVAIVLKHENYNVYPEVRTFHLVDLEGRKLPIPPFKAYGMGFPGHIKTRWATEQLKMLLDDRAAVLPLIRTLDIQSTLPPCIRIGLPPLRAVRIFHNGISEAVQDDIRTNPWNNASYHPPANTVVMFGACIPTAAPNTGHLRPLKPYKIIIRFLDAVIDVIVGLAPRDALLSLRPVCHWLKTEVNKQLFYHVTIKAGKETINDQDGVKVQTYFFTDTDGKRLPLSAFQLITPTTGRRRRSVFHWSPDEYMRPKKRAQAMHNIRVVDYPMELARRRDLTFGGLTTARVFFDDTTPYSKLTGIWVQGTDTIVITGHHILRSPPELYNRGPAPSRTRPTCTAVLNVTPRSPHYCSGHAEAYSKDWGNFNLVVILSPCTFVTNGAFASMCFARQFVDFVDAVRKSVNQASITLVGVQEFLQATLHSVGGSSKRKLELGRLLGAEAWEECSEEHKARIELMTPELARLGVAIDQHDVVCKTLLEYKGELTTEQANLQLSGNISPSA</sequence>
<proteinExistence type="predicted"/>
<evidence type="ECO:0000313" key="1">
    <source>
        <dbReference type="EMBL" id="WOO80378.1"/>
    </source>
</evidence>